<dbReference type="Pfam" id="PF01594">
    <property type="entry name" value="AI-2E_transport"/>
    <property type="match status" value="1"/>
</dbReference>
<gene>
    <name evidence="6" type="ORF">DXT89_01695</name>
</gene>
<organism evidence="6 7">
    <name type="scientific">Agrobacterium vitis</name>
    <name type="common">Rhizobium vitis</name>
    <dbReference type="NCBI Taxonomy" id="373"/>
    <lineage>
        <taxon>Bacteria</taxon>
        <taxon>Pseudomonadati</taxon>
        <taxon>Pseudomonadota</taxon>
        <taxon>Alphaproteobacteria</taxon>
        <taxon>Hyphomicrobiales</taxon>
        <taxon>Rhizobiaceae</taxon>
        <taxon>Rhizobium/Agrobacterium group</taxon>
        <taxon>Agrobacterium</taxon>
    </lineage>
</organism>
<name>A0A109CNV8_AGRVI</name>
<evidence type="ECO:0000256" key="3">
    <source>
        <dbReference type="ARBA" id="ARBA00022692"/>
    </source>
</evidence>
<comment type="similarity">
    <text evidence="2">Belongs to the autoinducer-2 exporter (AI-2E) (TC 2.A.86) family.</text>
</comment>
<evidence type="ECO:0000256" key="1">
    <source>
        <dbReference type="ARBA" id="ARBA00004141"/>
    </source>
</evidence>
<evidence type="ECO:0000313" key="7">
    <source>
        <dbReference type="Proteomes" id="UP000436911"/>
    </source>
</evidence>
<dbReference type="EMBL" id="QUSG01000001">
    <property type="protein sequence ID" value="KAA3532096.1"/>
    <property type="molecule type" value="Genomic_DNA"/>
</dbReference>
<dbReference type="OrthoDB" id="9799225at2"/>
<dbReference type="PANTHER" id="PTHR21716:SF16">
    <property type="entry name" value="BLL1467 PROTEIN"/>
    <property type="match status" value="1"/>
</dbReference>
<proteinExistence type="inferred from homology"/>
<dbReference type="AlphaFoldDB" id="A0A109CNV8"/>
<dbReference type="Proteomes" id="UP000436911">
    <property type="component" value="Unassembled WGS sequence"/>
</dbReference>
<dbReference type="GO" id="GO:0055085">
    <property type="term" value="P:transmembrane transport"/>
    <property type="evidence" value="ECO:0007669"/>
    <property type="project" value="TreeGrafter"/>
</dbReference>
<sequence>MMDDTVKRRILQPAETRLGRHRKTALDLAQAWAVIGLFLIVAIAALHYAGTILMPLTLAVVVGLILGLAADRLEALGVPPMLSAVLLTTALFALVTIIANTLAGPLMELAQDIPSIGQTMVDRFTPYFQRFHWLHLDRLASGNGPINLDKMLENGGGILSTVASQVTPAIVQTLIFFAGLVLFLAGRVSIRKTLIVSFRDRARRLSAIRSINAIETALGFYFATASVIYAGVGCCALLIAWVGGLTLPVLWGFFAFLSSFVPFLGVTAMTFALAVAGMLTHSSLLFGLLPAIAFFTVHALVENLVTPAVMGRRMEINAFGVFVAIIFWTWVWGAAGAMLAVPLALIGKAIFTELAPHAAPKPKLPG</sequence>
<keyword evidence="3" id="KW-0812">Transmembrane</keyword>
<dbReference type="GeneID" id="60681988"/>
<reference evidence="6 7" key="1">
    <citation type="submission" date="2018-08" db="EMBL/GenBank/DDBJ databases">
        <title>Genome sequencing of Agrobacterium vitis strain ICMP 10754.</title>
        <authorList>
            <person name="Visnovsky S.B."/>
            <person name="Pitman A.R."/>
        </authorList>
    </citation>
    <scope>NUCLEOTIDE SEQUENCE [LARGE SCALE GENOMIC DNA]</scope>
    <source>
        <strain evidence="6 7">ICMP 10754</strain>
    </source>
</reference>
<evidence type="ECO:0000256" key="4">
    <source>
        <dbReference type="ARBA" id="ARBA00022989"/>
    </source>
</evidence>
<keyword evidence="4" id="KW-1133">Transmembrane helix</keyword>
<keyword evidence="5" id="KW-0472">Membrane</keyword>
<dbReference type="PANTHER" id="PTHR21716">
    <property type="entry name" value="TRANSMEMBRANE PROTEIN"/>
    <property type="match status" value="1"/>
</dbReference>
<protein>
    <submittedName>
        <fullName evidence="6">AI-2E family transporter</fullName>
    </submittedName>
</protein>
<evidence type="ECO:0000256" key="5">
    <source>
        <dbReference type="ARBA" id="ARBA00023136"/>
    </source>
</evidence>
<comment type="caution">
    <text evidence="6">The sequence shown here is derived from an EMBL/GenBank/DDBJ whole genome shotgun (WGS) entry which is preliminary data.</text>
</comment>
<evidence type="ECO:0000256" key="2">
    <source>
        <dbReference type="ARBA" id="ARBA00009773"/>
    </source>
</evidence>
<comment type="subcellular location">
    <subcellularLocation>
        <location evidence="1">Membrane</location>
        <topology evidence="1">Multi-pass membrane protein</topology>
    </subcellularLocation>
</comment>
<accession>A0A109CNV8</accession>
<dbReference type="InterPro" id="IPR002549">
    <property type="entry name" value="AI-2E-like"/>
</dbReference>
<evidence type="ECO:0000313" key="6">
    <source>
        <dbReference type="EMBL" id="KAA3532096.1"/>
    </source>
</evidence>
<dbReference type="GO" id="GO:0016020">
    <property type="term" value="C:membrane"/>
    <property type="evidence" value="ECO:0007669"/>
    <property type="project" value="UniProtKB-SubCell"/>
</dbReference>
<dbReference type="RefSeq" id="WP_060718964.1">
    <property type="nucleotide sequence ID" value="NZ_AP023268.1"/>
</dbReference>